<protein>
    <submittedName>
        <fullName evidence="2">Uncharacterized protein</fullName>
    </submittedName>
</protein>
<keyword evidence="1" id="KW-1133">Transmembrane helix</keyword>
<gene>
    <name evidence="2" type="ORF">ACFQ2V_14265</name>
</gene>
<evidence type="ECO:0000313" key="2">
    <source>
        <dbReference type="EMBL" id="MFD1055476.1"/>
    </source>
</evidence>
<dbReference type="Proteomes" id="UP001597046">
    <property type="component" value="Unassembled WGS sequence"/>
</dbReference>
<dbReference type="RefSeq" id="WP_386053513.1">
    <property type="nucleotide sequence ID" value="NZ_JBHTKH010000009.1"/>
</dbReference>
<keyword evidence="3" id="KW-1185">Reference proteome</keyword>
<accession>A0ABW3MY15</accession>
<keyword evidence="1" id="KW-0812">Transmembrane</keyword>
<comment type="caution">
    <text evidence="2">The sequence shown here is derived from an EMBL/GenBank/DDBJ whole genome shotgun (WGS) entry which is preliminary data.</text>
</comment>
<proteinExistence type="predicted"/>
<dbReference type="EMBL" id="JBHTKH010000009">
    <property type="protein sequence ID" value="MFD1055476.1"/>
    <property type="molecule type" value="Genomic_DNA"/>
</dbReference>
<reference evidence="3" key="1">
    <citation type="journal article" date="2019" name="Int. J. Syst. Evol. Microbiol.">
        <title>The Global Catalogue of Microorganisms (GCM) 10K type strain sequencing project: providing services to taxonomists for standard genome sequencing and annotation.</title>
        <authorList>
            <consortium name="The Broad Institute Genomics Platform"/>
            <consortium name="The Broad Institute Genome Sequencing Center for Infectious Disease"/>
            <person name="Wu L."/>
            <person name="Ma J."/>
        </authorList>
    </citation>
    <scope>NUCLEOTIDE SEQUENCE [LARGE SCALE GENOMIC DNA]</scope>
    <source>
        <strain evidence="3">CCUG 57508</strain>
    </source>
</reference>
<name>A0ABW3MY15_9MICO</name>
<evidence type="ECO:0000256" key="1">
    <source>
        <dbReference type="SAM" id="Phobius"/>
    </source>
</evidence>
<sequence>MLTRLTARRLAVYGGLTTAGLYGGITVAIALDLLRMRRNARRCTR</sequence>
<keyword evidence="1" id="KW-0472">Membrane</keyword>
<feature type="transmembrane region" description="Helical" evidence="1">
    <location>
        <begin position="12"/>
        <end position="34"/>
    </location>
</feature>
<evidence type="ECO:0000313" key="3">
    <source>
        <dbReference type="Proteomes" id="UP001597046"/>
    </source>
</evidence>
<organism evidence="2 3">
    <name type="scientific">Terrabacter terrigena</name>
    <dbReference type="NCBI Taxonomy" id="574718"/>
    <lineage>
        <taxon>Bacteria</taxon>
        <taxon>Bacillati</taxon>
        <taxon>Actinomycetota</taxon>
        <taxon>Actinomycetes</taxon>
        <taxon>Micrococcales</taxon>
        <taxon>Intrasporangiaceae</taxon>
        <taxon>Terrabacter</taxon>
    </lineage>
</organism>